<keyword evidence="11" id="KW-0472">Membrane</keyword>
<evidence type="ECO:0000256" key="6">
    <source>
        <dbReference type="ARBA" id="ARBA00022963"/>
    </source>
</evidence>
<evidence type="ECO:0000313" key="15">
    <source>
        <dbReference type="Proteomes" id="UP000265020"/>
    </source>
</evidence>
<dbReference type="InterPro" id="IPR002642">
    <property type="entry name" value="LysoPLipase_cat_dom"/>
</dbReference>
<keyword evidence="4 8" id="KW-0378">Hydrolase</keyword>
<dbReference type="SUPFAM" id="SSF49562">
    <property type="entry name" value="C2 domain (Calcium/lipid-binding domain, CaLB)"/>
    <property type="match status" value="1"/>
</dbReference>
<evidence type="ECO:0000256" key="3">
    <source>
        <dbReference type="ARBA" id="ARBA00022723"/>
    </source>
</evidence>
<dbReference type="EC" id="3.1.1.4" evidence="9"/>
<evidence type="ECO:0000256" key="7">
    <source>
        <dbReference type="ARBA" id="ARBA00023098"/>
    </source>
</evidence>
<dbReference type="InterPro" id="IPR000008">
    <property type="entry name" value="C2_dom"/>
</dbReference>
<dbReference type="InterPro" id="IPR016035">
    <property type="entry name" value="Acyl_Trfase/lysoPLipase"/>
</dbReference>
<evidence type="ECO:0000256" key="4">
    <source>
        <dbReference type="ARBA" id="ARBA00022801"/>
    </source>
</evidence>
<dbReference type="PROSITE" id="PS50004">
    <property type="entry name" value="C2"/>
    <property type="match status" value="1"/>
</dbReference>
<dbReference type="Pfam" id="PF01735">
    <property type="entry name" value="PLA2_B"/>
    <property type="match status" value="2"/>
</dbReference>
<keyword evidence="11" id="KW-1133">Transmembrane helix</keyword>
<comment type="domain">
    <text evidence="9">The N-terminal C2 domain associates with lipid membranes upon calcium binding.</text>
</comment>
<organism evidence="14 15">
    <name type="scientific">Cyprinodon variegatus</name>
    <name type="common">Sheepshead minnow</name>
    <dbReference type="NCBI Taxonomy" id="28743"/>
    <lineage>
        <taxon>Eukaryota</taxon>
        <taxon>Metazoa</taxon>
        <taxon>Chordata</taxon>
        <taxon>Craniata</taxon>
        <taxon>Vertebrata</taxon>
        <taxon>Euteleostomi</taxon>
        <taxon>Actinopterygii</taxon>
        <taxon>Neopterygii</taxon>
        <taxon>Teleostei</taxon>
        <taxon>Neoteleostei</taxon>
        <taxon>Acanthomorphata</taxon>
        <taxon>Ovalentaria</taxon>
        <taxon>Atherinomorphae</taxon>
        <taxon>Cyprinodontiformes</taxon>
        <taxon>Cyprinodontidae</taxon>
        <taxon>Cyprinodon</taxon>
    </lineage>
</organism>
<dbReference type="Proteomes" id="UP000265020">
    <property type="component" value="Unassembled WGS sequence"/>
</dbReference>
<evidence type="ECO:0000259" key="13">
    <source>
        <dbReference type="PROSITE" id="PS51210"/>
    </source>
</evidence>
<dbReference type="AlphaFoldDB" id="A0A3Q2E066"/>
<keyword evidence="6 8" id="KW-0442">Lipid degradation</keyword>
<evidence type="ECO:0000256" key="8">
    <source>
        <dbReference type="PROSITE-ProRule" id="PRU00555"/>
    </source>
</evidence>
<accession>A0A3Q2E066</accession>
<dbReference type="CDD" id="cd04036">
    <property type="entry name" value="C2_cPLA2"/>
    <property type="match status" value="1"/>
</dbReference>
<evidence type="ECO:0000256" key="5">
    <source>
        <dbReference type="ARBA" id="ARBA00022837"/>
    </source>
</evidence>
<dbReference type="GO" id="GO:0005829">
    <property type="term" value="C:cytosol"/>
    <property type="evidence" value="ECO:0007669"/>
    <property type="project" value="TreeGrafter"/>
</dbReference>
<name>A0A3Q2E066_CYPVA</name>
<keyword evidence="3 9" id="KW-0479">Metal-binding</keyword>
<dbReference type="GO" id="GO:0005509">
    <property type="term" value="F:calcium ion binding"/>
    <property type="evidence" value="ECO:0007669"/>
    <property type="project" value="InterPro"/>
</dbReference>
<dbReference type="GO" id="GO:0005783">
    <property type="term" value="C:endoplasmic reticulum"/>
    <property type="evidence" value="ECO:0007669"/>
    <property type="project" value="TreeGrafter"/>
</dbReference>
<sequence>MVEHQISHKFTVTVVRAENVTKGALGDLLDTPDPYVELFIPTAPESRKRTKHIDNDINPKWNETFHFILDPSQQNVLELTLMDANYVMDETLGTASFDISKLKVGQTKLEIFKFGKATKVHLELKVEICTNLDLRFSLALCDKEKQFRHTRRERVMLGIKKLLDMEKPRFLPSSPVEVPVIAIAGSGGGFRAMVGFSGVMKALFESGVLDCATYIFKPELYLSFLNVNASLILSLLYLFSYLFSLLWMDIKLSEIQEKINQAQSPLPLFTCLHVKPDVSELMFADWVEFSPYEIGMAKYGTFMTPDLFGSKFFMGSVVRKYEENPLHFLMGRLFQNWVVILNVSFVCLTEQIKPQHIVGEDSLDNDEEYRKGGTENQEAEEEFSRTAQASWVQRMFTSLFSDSSLFNTREGRAGKVHNFMLGLNLNTTIPFSPVPEIPFPESTPEEEVDAVTDPDEFDRIYEPLDVKSKKIHVVDSGLTYNLPYPLILRQQRGVDLIISFDFSARPSDSSPPFKELLLAEKWARMNKLPFPKIDPKVFDREGLKECYVFKPRKGEKNCPTVIHFVLVNINFRQFKAPGVPRETEKEKEFADFDIFDDPESPFSTFNFQYSNEAFTRLHDLMEFNTLNNLEVIKEAIKDCIVARKESPSDLSLPFSLSEIPKRKFSKKGPDSKPQNHLGEEQK</sequence>
<feature type="transmembrane region" description="Helical" evidence="11">
    <location>
        <begin position="220"/>
        <end position="248"/>
    </location>
</feature>
<keyword evidence="7 8" id="KW-0443">Lipid metabolism</keyword>
<reference evidence="14" key="2">
    <citation type="submission" date="2025-09" db="UniProtKB">
        <authorList>
            <consortium name="Ensembl"/>
        </authorList>
    </citation>
    <scope>IDENTIFICATION</scope>
</reference>
<dbReference type="Gene3D" id="2.60.40.150">
    <property type="entry name" value="C2 domain"/>
    <property type="match status" value="1"/>
</dbReference>
<evidence type="ECO:0000256" key="9">
    <source>
        <dbReference type="RuleBase" id="RU362102"/>
    </source>
</evidence>
<dbReference type="SMART" id="SM00239">
    <property type="entry name" value="C2"/>
    <property type="match status" value="1"/>
</dbReference>
<evidence type="ECO:0000259" key="12">
    <source>
        <dbReference type="PROSITE" id="PS50004"/>
    </source>
</evidence>
<keyword evidence="2 9" id="KW-0963">Cytoplasm</keyword>
<feature type="domain" description="C2" evidence="12">
    <location>
        <begin position="1"/>
        <end position="112"/>
    </location>
</feature>
<feature type="region of interest" description="Disordered" evidence="10">
    <location>
        <begin position="661"/>
        <end position="682"/>
    </location>
</feature>
<keyword evidence="5 9" id="KW-0106">Calcium</keyword>
<comment type="subcellular location">
    <subcellularLocation>
        <location evidence="1">Cytoplasm</location>
    </subcellularLocation>
</comment>
<dbReference type="PANTHER" id="PTHR10728:SF13">
    <property type="entry name" value="CYTOSOLIC PHOSPHOLIPASE A2"/>
    <property type="match status" value="1"/>
</dbReference>
<dbReference type="Pfam" id="PF00168">
    <property type="entry name" value="C2"/>
    <property type="match status" value="1"/>
</dbReference>
<dbReference type="GO" id="GO:0005544">
    <property type="term" value="F:calcium-dependent phospholipid binding"/>
    <property type="evidence" value="ECO:0007669"/>
    <property type="project" value="TreeGrafter"/>
</dbReference>
<evidence type="ECO:0000256" key="1">
    <source>
        <dbReference type="ARBA" id="ARBA00004496"/>
    </source>
</evidence>
<dbReference type="GO" id="GO:0005634">
    <property type="term" value="C:nucleus"/>
    <property type="evidence" value="ECO:0007669"/>
    <property type="project" value="TreeGrafter"/>
</dbReference>
<dbReference type="InterPro" id="IPR041847">
    <property type="entry name" value="C2_cPLA2"/>
</dbReference>
<dbReference type="GeneTree" id="ENSGT01030000234606"/>
<comment type="catalytic activity">
    <reaction evidence="9">
        <text>a 1,2-diacyl-sn-glycero-3-phosphocholine + H2O = a 1-acyl-sn-glycero-3-phosphocholine + a fatty acid + H(+)</text>
        <dbReference type="Rhea" id="RHEA:15801"/>
        <dbReference type="ChEBI" id="CHEBI:15377"/>
        <dbReference type="ChEBI" id="CHEBI:15378"/>
        <dbReference type="ChEBI" id="CHEBI:28868"/>
        <dbReference type="ChEBI" id="CHEBI:57643"/>
        <dbReference type="ChEBI" id="CHEBI:58168"/>
        <dbReference type="EC" id="3.1.1.4"/>
    </reaction>
</comment>
<evidence type="ECO:0000313" key="14">
    <source>
        <dbReference type="Ensembl" id="ENSCVAP00000025558.1"/>
    </source>
</evidence>
<evidence type="ECO:0000256" key="2">
    <source>
        <dbReference type="ARBA" id="ARBA00022490"/>
    </source>
</evidence>
<dbReference type="GO" id="GO:0047498">
    <property type="term" value="F:calcium-dependent phospholipase A2 activity"/>
    <property type="evidence" value="ECO:0007669"/>
    <property type="project" value="TreeGrafter"/>
</dbReference>
<proteinExistence type="predicted"/>
<dbReference type="GO" id="GO:0005794">
    <property type="term" value="C:Golgi apparatus"/>
    <property type="evidence" value="ECO:0007669"/>
    <property type="project" value="TreeGrafter"/>
</dbReference>
<dbReference type="FunFam" id="2.60.40.150:FF:000030">
    <property type="entry name" value="Phospholipase A2"/>
    <property type="match status" value="1"/>
</dbReference>
<dbReference type="InterPro" id="IPR035892">
    <property type="entry name" value="C2_domain_sf"/>
</dbReference>
<feature type="domain" description="PLA2c" evidence="13">
    <location>
        <begin position="128"/>
        <end position="674"/>
    </location>
</feature>
<dbReference type="Gene3D" id="3.40.1090.10">
    <property type="entry name" value="Cytosolic phospholipase A2 catalytic domain"/>
    <property type="match status" value="2"/>
</dbReference>
<dbReference type="SUPFAM" id="SSF52151">
    <property type="entry name" value="FabD/lysophospholipase-like"/>
    <property type="match status" value="1"/>
</dbReference>
<reference evidence="14" key="1">
    <citation type="submission" date="2025-08" db="UniProtKB">
        <authorList>
            <consortium name="Ensembl"/>
        </authorList>
    </citation>
    <scope>IDENTIFICATION</scope>
</reference>
<protein>
    <recommendedName>
        <fullName evidence="9">Phospholipase A2</fullName>
        <ecNumber evidence="9">3.1.1.4</ecNumber>
    </recommendedName>
</protein>
<dbReference type="GO" id="GO:0046475">
    <property type="term" value="P:glycerophospholipid catabolic process"/>
    <property type="evidence" value="ECO:0007669"/>
    <property type="project" value="TreeGrafter"/>
</dbReference>
<dbReference type="Ensembl" id="ENSCVAT00000001441.1">
    <property type="protein sequence ID" value="ENSCVAP00000025558.1"/>
    <property type="gene ID" value="ENSCVAG00000010694.1"/>
</dbReference>
<dbReference type="PROSITE" id="PS51210">
    <property type="entry name" value="PLA2C"/>
    <property type="match status" value="1"/>
</dbReference>
<dbReference type="PANTHER" id="PTHR10728">
    <property type="entry name" value="CYTOSOLIC PHOSPHOLIPASE A2"/>
    <property type="match status" value="1"/>
</dbReference>
<evidence type="ECO:0000256" key="11">
    <source>
        <dbReference type="SAM" id="Phobius"/>
    </source>
</evidence>
<keyword evidence="11" id="KW-0812">Transmembrane</keyword>
<keyword evidence="15" id="KW-1185">Reference proteome</keyword>
<evidence type="ECO:0000256" key="10">
    <source>
        <dbReference type="SAM" id="MobiDB-lite"/>
    </source>
</evidence>
<dbReference type="SMART" id="SM00022">
    <property type="entry name" value="PLAc"/>
    <property type="match status" value="1"/>
</dbReference>